<evidence type="ECO:0000313" key="7">
    <source>
        <dbReference type="Proteomes" id="UP000569951"/>
    </source>
</evidence>
<dbReference type="PANTHER" id="PTHR30249:SF0">
    <property type="entry name" value="PLASTIDAL GLYCOLATE_GLYCERATE TRANSLOCATOR 1, CHLOROPLASTIC"/>
    <property type="match status" value="1"/>
</dbReference>
<dbReference type="GO" id="GO:0016020">
    <property type="term" value="C:membrane"/>
    <property type="evidence" value="ECO:0007669"/>
    <property type="project" value="UniProtKB-SubCell"/>
</dbReference>
<evidence type="ECO:0000256" key="5">
    <source>
        <dbReference type="SAM" id="Phobius"/>
    </source>
</evidence>
<feature type="transmembrane region" description="Helical" evidence="5">
    <location>
        <begin position="143"/>
        <end position="163"/>
    </location>
</feature>
<dbReference type="PANTHER" id="PTHR30249">
    <property type="entry name" value="PUTATIVE SEROTONIN TRANSPORTER"/>
    <property type="match status" value="1"/>
</dbReference>
<proteinExistence type="predicted"/>
<feature type="transmembrane region" description="Helical" evidence="5">
    <location>
        <begin position="87"/>
        <end position="110"/>
    </location>
</feature>
<feature type="transmembrane region" description="Helical" evidence="5">
    <location>
        <begin position="28"/>
        <end position="44"/>
    </location>
</feature>
<dbReference type="GO" id="GO:0016787">
    <property type="term" value="F:hydrolase activity"/>
    <property type="evidence" value="ECO:0007669"/>
    <property type="project" value="UniProtKB-KW"/>
</dbReference>
<dbReference type="AlphaFoldDB" id="A0A841HY88"/>
<gene>
    <name evidence="6" type="ORF">HNR42_000594</name>
</gene>
<dbReference type="Proteomes" id="UP000569951">
    <property type="component" value="Unassembled WGS sequence"/>
</dbReference>
<dbReference type="Pfam" id="PF04172">
    <property type="entry name" value="LrgB"/>
    <property type="match status" value="1"/>
</dbReference>
<comment type="caution">
    <text evidence="6">The sequence shown here is derived from an EMBL/GenBank/DDBJ whole genome shotgun (WGS) entry which is preliminary data.</text>
</comment>
<evidence type="ECO:0000256" key="1">
    <source>
        <dbReference type="ARBA" id="ARBA00004141"/>
    </source>
</evidence>
<dbReference type="InterPro" id="IPR007300">
    <property type="entry name" value="CidB/LrgB"/>
</dbReference>
<keyword evidence="4 5" id="KW-0472">Membrane</keyword>
<keyword evidence="6" id="KW-0378">Hydrolase</keyword>
<evidence type="ECO:0000256" key="3">
    <source>
        <dbReference type="ARBA" id="ARBA00022989"/>
    </source>
</evidence>
<evidence type="ECO:0000256" key="2">
    <source>
        <dbReference type="ARBA" id="ARBA00022692"/>
    </source>
</evidence>
<keyword evidence="7" id="KW-1185">Reference proteome</keyword>
<dbReference type="EMBL" id="JACHHG010000002">
    <property type="protein sequence ID" value="MBB6097180.1"/>
    <property type="molecule type" value="Genomic_DNA"/>
</dbReference>
<evidence type="ECO:0000313" key="6">
    <source>
        <dbReference type="EMBL" id="MBB6097180.1"/>
    </source>
</evidence>
<reference evidence="6 7" key="1">
    <citation type="submission" date="2020-08" db="EMBL/GenBank/DDBJ databases">
        <title>Genomic Encyclopedia of Type Strains, Phase IV (KMG-IV): sequencing the most valuable type-strain genomes for metagenomic binning, comparative biology and taxonomic classification.</title>
        <authorList>
            <person name="Goeker M."/>
        </authorList>
    </citation>
    <scope>NUCLEOTIDE SEQUENCE [LARGE SCALE GENOMIC DNA]</scope>
    <source>
        <strain evidence="6 7">DSM 21458</strain>
    </source>
</reference>
<organism evidence="6 7">
    <name type="scientific">Deinobacterium chartae</name>
    <dbReference type="NCBI Taxonomy" id="521158"/>
    <lineage>
        <taxon>Bacteria</taxon>
        <taxon>Thermotogati</taxon>
        <taxon>Deinococcota</taxon>
        <taxon>Deinococci</taxon>
        <taxon>Deinococcales</taxon>
        <taxon>Deinococcaceae</taxon>
        <taxon>Deinobacterium</taxon>
    </lineage>
</organism>
<keyword evidence="3 5" id="KW-1133">Transmembrane helix</keyword>
<evidence type="ECO:0000256" key="4">
    <source>
        <dbReference type="ARBA" id="ARBA00023136"/>
    </source>
</evidence>
<sequence length="223" mass="22887">MSLLSLAVTLGGFLLGVALNRRLRLRLLNPTLIGIAVVMLYLELTRRPYVAYAEDTRPISLLLGPAVVSLAVPLYRQRALLRRHAPWVLLGVACGTVTAMGIGIAGAALLRLAPEWRLALATESATSPIALAVAEQLGGSGGLSAVIAILTGVLGSIIGPGWLTRLGVRHPLARGLAMGTASHGIGTARILEEGEVAGAAAGLGMGLGGLAVALTVPALWHLL</sequence>
<comment type="subcellular location">
    <subcellularLocation>
        <location evidence="1">Membrane</location>
        <topology evidence="1">Multi-pass membrane protein</topology>
    </subcellularLocation>
</comment>
<name>A0A841HY88_9DEIO</name>
<protein>
    <submittedName>
        <fullName evidence="6">Putative murein hydrolase (TIGR00659 family)</fullName>
    </submittedName>
</protein>
<accession>A0A841HY88</accession>
<keyword evidence="2 5" id="KW-0812">Transmembrane</keyword>
<feature type="transmembrane region" description="Helical" evidence="5">
    <location>
        <begin position="56"/>
        <end position="75"/>
    </location>
</feature>
<feature type="transmembrane region" description="Helical" evidence="5">
    <location>
        <begin position="196"/>
        <end position="220"/>
    </location>
</feature>
<dbReference type="RefSeq" id="WP_183984358.1">
    <property type="nucleotide sequence ID" value="NZ_JACHHG010000002.1"/>
</dbReference>